<keyword evidence="5" id="KW-1185">Reference proteome</keyword>
<dbReference type="GO" id="GO:0003700">
    <property type="term" value="F:DNA-binding transcription factor activity"/>
    <property type="evidence" value="ECO:0007669"/>
    <property type="project" value="TreeGrafter"/>
</dbReference>
<dbReference type="PANTHER" id="PTHR30055:SF234">
    <property type="entry name" value="HTH-TYPE TRANSCRIPTIONAL REGULATOR BETI"/>
    <property type="match status" value="1"/>
</dbReference>
<reference evidence="4 5" key="1">
    <citation type="journal article" date="2018" name="Arch. Microbiol.">
        <title>New insights into the metabolic potential of the phototrophic purple bacterium Rhodopila globiformis DSM 161(T) from its draft genome sequence and evidence for a vanadium-dependent nitrogenase.</title>
        <authorList>
            <person name="Imhoff J.F."/>
            <person name="Rahn T."/>
            <person name="Kunzel S."/>
            <person name="Neulinger S.C."/>
        </authorList>
    </citation>
    <scope>NUCLEOTIDE SEQUENCE [LARGE SCALE GENOMIC DNA]</scope>
    <source>
        <strain evidence="4 5">DSM 16996</strain>
    </source>
</reference>
<evidence type="ECO:0000313" key="5">
    <source>
        <dbReference type="Proteomes" id="UP000239089"/>
    </source>
</evidence>
<dbReference type="Proteomes" id="UP000239089">
    <property type="component" value="Unassembled WGS sequence"/>
</dbReference>
<evidence type="ECO:0000256" key="1">
    <source>
        <dbReference type="ARBA" id="ARBA00023015"/>
    </source>
</evidence>
<gene>
    <name evidence="4" type="ORF">CCR94_11735</name>
</gene>
<keyword evidence="1" id="KW-0805">Transcription regulation</keyword>
<dbReference type="OrthoDB" id="9808189at2"/>
<organism evidence="4 5">
    <name type="scientific">Rhodoblastus sphagnicola</name>
    <dbReference type="NCBI Taxonomy" id="333368"/>
    <lineage>
        <taxon>Bacteria</taxon>
        <taxon>Pseudomonadati</taxon>
        <taxon>Pseudomonadota</taxon>
        <taxon>Alphaproteobacteria</taxon>
        <taxon>Hyphomicrobiales</taxon>
        <taxon>Rhodoblastaceae</taxon>
        <taxon>Rhodoblastus</taxon>
    </lineage>
</organism>
<protein>
    <submittedName>
        <fullName evidence="4">Uncharacterized protein</fullName>
    </submittedName>
</protein>
<dbReference type="Gene3D" id="1.10.357.10">
    <property type="entry name" value="Tetracycline Repressor, domain 2"/>
    <property type="match status" value="1"/>
</dbReference>
<keyword evidence="3" id="KW-0804">Transcription</keyword>
<dbReference type="Pfam" id="PF00440">
    <property type="entry name" value="TetR_N"/>
    <property type="match status" value="1"/>
</dbReference>
<evidence type="ECO:0000256" key="2">
    <source>
        <dbReference type="ARBA" id="ARBA00023125"/>
    </source>
</evidence>
<dbReference type="EMBL" id="NHSJ01000073">
    <property type="protein sequence ID" value="PPQ30728.1"/>
    <property type="molecule type" value="Genomic_DNA"/>
</dbReference>
<keyword evidence="2" id="KW-0238">DNA-binding</keyword>
<dbReference type="GO" id="GO:0000976">
    <property type="term" value="F:transcription cis-regulatory region binding"/>
    <property type="evidence" value="ECO:0007669"/>
    <property type="project" value="TreeGrafter"/>
</dbReference>
<dbReference type="AlphaFoldDB" id="A0A2S6N7Z0"/>
<dbReference type="PANTHER" id="PTHR30055">
    <property type="entry name" value="HTH-TYPE TRANSCRIPTIONAL REGULATOR RUTR"/>
    <property type="match status" value="1"/>
</dbReference>
<evidence type="ECO:0000313" key="4">
    <source>
        <dbReference type="EMBL" id="PPQ30728.1"/>
    </source>
</evidence>
<comment type="caution">
    <text evidence="4">The sequence shown here is derived from an EMBL/GenBank/DDBJ whole genome shotgun (WGS) entry which is preliminary data.</text>
</comment>
<dbReference type="InterPro" id="IPR050109">
    <property type="entry name" value="HTH-type_TetR-like_transc_reg"/>
</dbReference>
<dbReference type="PRINTS" id="PR00455">
    <property type="entry name" value="HTHTETR"/>
</dbReference>
<proteinExistence type="predicted"/>
<accession>A0A2S6N7Z0</accession>
<evidence type="ECO:0000256" key="3">
    <source>
        <dbReference type="ARBA" id="ARBA00023163"/>
    </source>
</evidence>
<dbReference type="SUPFAM" id="SSF46689">
    <property type="entry name" value="Homeodomain-like"/>
    <property type="match status" value="1"/>
</dbReference>
<dbReference type="InterPro" id="IPR001647">
    <property type="entry name" value="HTH_TetR"/>
</dbReference>
<dbReference type="InterPro" id="IPR009057">
    <property type="entry name" value="Homeodomain-like_sf"/>
</dbReference>
<dbReference type="RefSeq" id="WP_104508037.1">
    <property type="nucleotide sequence ID" value="NZ_JACIGC010000004.1"/>
</dbReference>
<sequence>MEEQQTERVRKKPKQARSRSTVFTIFEATAQILDQEGEKALTTNRVAERAGFSIGTLYQYFPNMDAILLAMIASERQRMMAHLEQFVVDTESSDTDPLLLIRLFVRALVDGFGVAPRIFRPLLKRGWRLDHSPEVIASAQALAARIKLAIVRRNHPAFPPPSDAAMFVATRGVLGAIRAAVHEDSALIGTPEFEDALVRLAVGQLATTA</sequence>
<name>A0A2S6N7Z0_9HYPH</name>
<dbReference type="PROSITE" id="PS50977">
    <property type="entry name" value="HTH_TETR_2"/>
    <property type="match status" value="1"/>
</dbReference>